<reference evidence="1 2" key="1">
    <citation type="submission" date="2015-03" db="EMBL/GenBank/DDBJ databases">
        <title>Draft Genome Sequence of Burkholderia andropogonis type strain ICMP2807, isolated from Sorghum bicolor.</title>
        <authorList>
            <person name="Lopes-Santos L."/>
            <person name="Castro D.B."/>
            <person name="Ottoboni L.M."/>
            <person name="Park D."/>
            <person name="Weirc B.S."/>
            <person name="Destefano S.A."/>
        </authorList>
    </citation>
    <scope>NUCLEOTIDE SEQUENCE [LARGE SCALE GENOMIC DNA]</scope>
    <source>
        <strain evidence="1 2">ICMP2807</strain>
    </source>
</reference>
<dbReference type="PATRIC" id="fig|28092.6.peg.4590"/>
<organism evidence="1 2">
    <name type="scientific">Robbsia andropogonis</name>
    <dbReference type="NCBI Taxonomy" id="28092"/>
    <lineage>
        <taxon>Bacteria</taxon>
        <taxon>Pseudomonadati</taxon>
        <taxon>Pseudomonadota</taxon>
        <taxon>Betaproteobacteria</taxon>
        <taxon>Burkholderiales</taxon>
        <taxon>Burkholderiaceae</taxon>
        <taxon>Robbsia</taxon>
    </lineage>
</organism>
<name>A0A0F5JW83_9BURK</name>
<sequence>MMLYQGINYLRNPVKFGWRQAAFLADAPRGSGSARVIRIVRGVFLACAKRLAGPKGQVIRMGRFLGALRGRARRAPEKLLVAAIAWFI</sequence>
<keyword evidence="2" id="KW-1185">Reference proteome</keyword>
<proteinExistence type="predicted"/>
<dbReference type="AlphaFoldDB" id="A0A0F5JW83"/>
<protein>
    <submittedName>
        <fullName evidence="1">Uncharacterized protein</fullName>
    </submittedName>
</protein>
<evidence type="ECO:0000313" key="2">
    <source>
        <dbReference type="Proteomes" id="UP000033618"/>
    </source>
</evidence>
<dbReference type="Proteomes" id="UP000033618">
    <property type="component" value="Unassembled WGS sequence"/>
</dbReference>
<accession>A0A0F5JW83</accession>
<comment type="caution">
    <text evidence="1">The sequence shown here is derived from an EMBL/GenBank/DDBJ whole genome shotgun (WGS) entry which is preliminary data.</text>
</comment>
<gene>
    <name evidence="1" type="ORF">WM40_19575</name>
</gene>
<dbReference type="EMBL" id="LAQU01000025">
    <property type="protein sequence ID" value="KKB62088.1"/>
    <property type="molecule type" value="Genomic_DNA"/>
</dbReference>
<evidence type="ECO:0000313" key="1">
    <source>
        <dbReference type="EMBL" id="KKB62088.1"/>
    </source>
</evidence>